<evidence type="ECO:0000256" key="1">
    <source>
        <dbReference type="PROSITE-ProRule" id="PRU00339"/>
    </source>
</evidence>
<proteinExistence type="predicted"/>
<name>A0A834WQG4_9FABA</name>
<dbReference type="Gene3D" id="1.25.40.10">
    <property type="entry name" value="Tetratricopeptide repeat domain"/>
    <property type="match status" value="1"/>
</dbReference>
<sequence>MKVTWKNNKKRSLTAVSNFSNLPFEHEEEKVSREGEAHTPSNKDAEIVAQNSEQSKELDGSPHSHLSHARRLAKEFQAQGDKLAEEGKYREALGKWESALTLTPEVAILHEQKAQVLLEIGDAWSALKAATRATELEPSWAEAWVTLGRAQLNFGEPDSAIESFDRALSIKPDSEEGREDRKTALHLVKKRKQLHSSGLSTTTNRYAVGDKDGST</sequence>
<dbReference type="InterPro" id="IPR019734">
    <property type="entry name" value="TPR_rpt"/>
</dbReference>
<keyword evidence="4" id="KW-1185">Reference proteome</keyword>
<dbReference type="InterPro" id="IPR052658">
    <property type="entry name" value="TPR-containing"/>
</dbReference>
<evidence type="ECO:0000256" key="2">
    <source>
        <dbReference type="SAM" id="MobiDB-lite"/>
    </source>
</evidence>
<dbReference type="PROSITE" id="PS50005">
    <property type="entry name" value="TPR"/>
    <property type="match status" value="2"/>
</dbReference>
<feature type="compositionally biased region" description="Polar residues" evidence="2">
    <location>
        <begin position="195"/>
        <end position="205"/>
    </location>
</feature>
<dbReference type="SMART" id="SM00028">
    <property type="entry name" value="TPR"/>
    <property type="match status" value="3"/>
</dbReference>
<dbReference type="AlphaFoldDB" id="A0A834WQG4"/>
<gene>
    <name evidence="3" type="ORF">G2W53_012121</name>
</gene>
<comment type="caution">
    <text evidence="3">The sequence shown here is derived from an EMBL/GenBank/DDBJ whole genome shotgun (WGS) entry which is preliminary data.</text>
</comment>
<organism evidence="3 4">
    <name type="scientific">Senna tora</name>
    <dbReference type="NCBI Taxonomy" id="362788"/>
    <lineage>
        <taxon>Eukaryota</taxon>
        <taxon>Viridiplantae</taxon>
        <taxon>Streptophyta</taxon>
        <taxon>Embryophyta</taxon>
        <taxon>Tracheophyta</taxon>
        <taxon>Spermatophyta</taxon>
        <taxon>Magnoliopsida</taxon>
        <taxon>eudicotyledons</taxon>
        <taxon>Gunneridae</taxon>
        <taxon>Pentapetalae</taxon>
        <taxon>rosids</taxon>
        <taxon>fabids</taxon>
        <taxon>Fabales</taxon>
        <taxon>Fabaceae</taxon>
        <taxon>Caesalpinioideae</taxon>
        <taxon>Cassia clade</taxon>
        <taxon>Senna</taxon>
    </lineage>
</organism>
<feature type="repeat" description="TPR" evidence="1">
    <location>
        <begin position="141"/>
        <end position="174"/>
    </location>
</feature>
<feature type="repeat" description="TPR" evidence="1">
    <location>
        <begin position="73"/>
        <end position="106"/>
    </location>
</feature>
<dbReference type="PROSITE" id="PS50293">
    <property type="entry name" value="TPR_REGION"/>
    <property type="match status" value="1"/>
</dbReference>
<dbReference type="Proteomes" id="UP000634136">
    <property type="component" value="Unassembled WGS sequence"/>
</dbReference>
<dbReference type="SUPFAM" id="SSF48452">
    <property type="entry name" value="TPR-like"/>
    <property type="match status" value="1"/>
</dbReference>
<evidence type="ECO:0000313" key="3">
    <source>
        <dbReference type="EMBL" id="KAF7829788.1"/>
    </source>
</evidence>
<feature type="region of interest" description="Disordered" evidence="2">
    <location>
        <begin position="16"/>
        <end position="69"/>
    </location>
</feature>
<dbReference type="Pfam" id="PF13432">
    <property type="entry name" value="TPR_16"/>
    <property type="match status" value="1"/>
</dbReference>
<dbReference type="PANTHER" id="PTHR15544:SF0">
    <property type="entry name" value="TETRATRICOPEPTIDE REPEAT PROTEIN 33"/>
    <property type="match status" value="1"/>
</dbReference>
<keyword evidence="1" id="KW-0802">TPR repeat</keyword>
<dbReference type="InterPro" id="IPR011990">
    <property type="entry name" value="TPR-like_helical_dom_sf"/>
</dbReference>
<dbReference type="OrthoDB" id="2423701at2759"/>
<feature type="region of interest" description="Disordered" evidence="2">
    <location>
        <begin position="191"/>
        <end position="215"/>
    </location>
</feature>
<evidence type="ECO:0000313" key="4">
    <source>
        <dbReference type="Proteomes" id="UP000634136"/>
    </source>
</evidence>
<dbReference type="PANTHER" id="PTHR15544">
    <property type="entry name" value="OSMOSIS RESPONSIVE FACTOR"/>
    <property type="match status" value="1"/>
</dbReference>
<reference evidence="3" key="1">
    <citation type="submission" date="2020-09" db="EMBL/GenBank/DDBJ databases">
        <title>Genome-Enabled Discovery of Anthraquinone Biosynthesis in Senna tora.</title>
        <authorList>
            <person name="Kang S.-H."/>
            <person name="Pandey R.P."/>
            <person name="Lee C.-M."/>
            <person name="Sim J.-S."/>
            <person name="Jeong J.-T."/>
            <person name="Choi B.-S."/>
            <person name="Jung M."/>
            <person name="Ginzburg D."/>
            <person name="Zhao K."/>
            <person name="Won S.Y."/>
            <person name="Oh T.-J."/>
            <person name="Yu Y."/>
            <person name="Kim N.-H."/>
            <person name="Lee O.R."/>
            <person name="Lee T.-H."/>
            <person name="Bashyal P."/>
            <person name="Kim T.-S."/>
            <person name="Lee W.-H."/>
            <person name="Kawkins C."/>
            <person name="Kim C.-K."/>
            <person name="Kim J.S."/>
            <person name="Ahn B.O."/>
            <person name="Rhee S.Y."/>
            <person name="Sohng J.K."/>
        </authorList>
    </citation>
    <scope>NUCLEOTIDE SEQUENCE</scope>
    <source>
        <tissue evidence="3">Leaf</tissue>
    </source>
</reference>
<protein>
    <submittedName>
        <fullName evidence="3">Tetratricopeptide repeat protein 33</fullName>
    </submittedName>
</protein>
<feature type="compositionally biased region" description="Basic and acidic residues" evidence="2">
    <location>
        <begin position="24"/>
        <end position="46"/>
    </location>
</feature>
<accession>A0A834WQG4</accession>
<dbReference type="EMBL" id="JAAIUW010000005">
    <property type="protein sequence ID" value="KAF7829788.1"/>
    <property type="molecule type" value="Genomic_DNA"/>
</dbReference>